<dbReference type="PANTHER" id="PTHR10694:SF54">
    <property type="entry name" value="INACTIVE LYSINE-SPECIFIC DEMETHYLASE JMJ19-RELATED"/>
    <property type="match status" value="1"/>
</dbReference>
<dbReference type="Gene3D" id="2.60.120.650">
    <property type="entry name" value="Cupin"/>
    <property type="match status" value="1"/>
</dbReference>
<dbReference type="EMBL" id="AP019304">
    <property type="protein sequence ID" value="BBH10177.1"/>
    <property type="molecule type" value="Genomic_DNA"/>
</dbReference>
<evidence type="ECO:0000256" key="1">
    <source>
        <dbReference type="SAM" id="MobiDB-lite"/>
    </source>
</evidence>
<accession>A0A4Y1S2J5</accession>
<dbReference type="InterPro" id="IPR003347">
    <property type="entry name" value="JmjC_dom"/>
</dbReference>
<dbReference type="Pfam" id="PF02373">
    <property type="entry name" value="JmjC"/>
    <property type="match status" value="1"/>
</dbReference>
<dbReference type="GO" id="GO:0000785">
    <property type="term" value="C:chromatin"/>
    <property type="evidence" value="ECO:0007669"/>
    <property type="project" value="TreeGrafter"/>
</dbReference>
<evidence type="ECO:0000313" key="3">
    <source>
        <dbReference type="EMBL" id="BBH10177.1"/>
    </source>
</evidence>
<organism evidence="3">
    <name type="scientific">Prunus dulcis</name>
    <name type="common">Almond</name>
    <name type="synonym">Amygdalus dulcis</name>
    <dbReference type="NCBI Taxonomy" id="3755"/>
    <lineage>
        <taxon>Eukaryota</taxon>
        <taxon>Viridiplantae</taxon>
        <taxon>Streptophyta</taxon>
        <taxon>Embryophyta</taxon>
        <taxon>Tracheophyta</taxon>
        <taxon>Spermatophyta</taxon>
        <taxon>Magnoliopsida</taxon>
        <taxon>eudicotyledons</taxon>
        <taxon>Gunneridae</taxon>
        <taxon>Pentapetalae</taxon>
        <taxon>rosids</taxon>
        <taxon>fabids</taxon>
        <taxon>Rosales</taxon>
        <taxon>Rosaceae</taxon>
        <taxon>Amygdaloideae</taxon>
        <taxon>Amygdaleae</taxon>
        <taxon>Prunus</taxon>
    </lineage>
</organism>
<dbReference type="SUPFAM" id="SSF51197">
    <property type="entry name" value="Clavaminate synthase-like"/>
    <property type="match status" value="1"/>
</dbReference>
<dbReference type="SMART" id="SM00558">
    <property type="entry name" value="JmjC"/>
    <property type="match status" value="1"/>
</dbReference>
<feature type="region of interest" description="Disordered" evidence="1">
    <location>
        <begin position="218"/>
        <end position="237"/>
    </location>
</feature>
<gene>
    <name evidence="3" type="ORF">Prudu_022891</name>
</gene>
<dbReference type="Pfam" id="PF02928">
    <property type="entry name" value="zf-C5HC2"/>
    <property type="match status" value="1"/>
</dbReference>
<dbReference type="GO" id="GO:0005634">
    <property type="term" value="C:nucleus"/>
    <property type="evidence" value="ECO:0007669"/>
    <property type="project" value="TreeGrafter"/>
</dbReference>
<dbReference type="AlphaFoldDB" id="A0A4Y1S2J5"/>
<name>A0A4Y1S2J5_PRUDU</name>
<dbReference type="InterPro" id="IPR004198">
    <property type="entry name" value="Znf_C5HC2"/>
</dbReference>
<reference evidence="3" key="1">
    <citation type="journal article" date="2019" name="Science">
        <title>Mutation of a bHLH transcription factor allowed almond domestication.</title>
        <authorList>
            <person name="Sanchez-Perez R."/>
            <person name="Pavan S."/>
            <person name="Mazzeo R."/>
            <person name="Moldovan C."/>
            <person name="Aiese Cigliano R."/>
            <person name="Del Cueto J."/>
            <person name="Ricciardi F."/>
            <person name="Lotti C."/>
            <person name="Ricciardi L."/>
            <person name="Dicenta F."/>
            <person name="Lopez-Marques R.L."/>
            <person name="Lindberg Moller B."/>
        </authorList>
    </citation>
    <scope>NUCLEOTIDE SEQUENCE</scope>
</reference>
<proteinExistence type="predicted"/>
<dbReference type="PROSITE" id="PS51184">
    <property type="entry name" value="JMJC"/>
    <property type="match status" value="1"/>
</dbReference>
<feature type="domain" description="JmjC" evidence="2">
    <location>
        <begin position="308"/>
        <end position="474"/>
    </location>
</feature>
<dbReference type="GO" id="GO:0010468">
    <property type="term" value="P:regulation of gene expression"/>
    <property type="evidence" value="ECO:0007669"/>
    <property type="project" value="TreeGrafter"/>
</dbReference>
<protein>
    <submittedName>
        <fullName evidence="3">Transcription factor jumonji family protein / zinc finger C5HC2 type family protein</fullName>
    </submittedName>
</protein>
<dbReference type="GO" id="GO:0034647">
    <property type="term" value="F:histone H3K4me/H3K4me2/H3K4me3 demethylase activity"/>
    <property type="evidence" value="ECO:0007669"/>
    <property type="project" value="TreeGrafter"/>
</dbReference>
<dbReference type="PANTHER" id="PTHR10694">
    <property type="entry name" value="LYSINE-SPECIFIC DEMETHYLASE"/>
    <property type="match status" value="1"/>
</dbReference>
<sequence>MFYRWLQNPSRAYLHCENMAFNSVPPGFASRTSFVLKRMEKVEETNGVNVSKQDPIQMDSTSDLTDMDKLKRSLQHRPWILFDQSDYNSEEPESEQFDMDPPAKTCLPKGVTHGCPDCSDCLKVTGRWRPEDARIDVLEEAPVFHPTEESRAIWYLSYCSSSFLETFILTKEYTIWKRSTFSTHIQRIDGLRNQSSPSNMVGFYESTKKKRRRILGVGLDSGSTSSPGETGHSYVKGFEPEPGREFTLENFKRYAADFKSQYFRISEVRGRQEKWVLCGDNLETKALGSGFPTVSKDSNPLATSDHPEFLASGWNLNNLPRLPGSLLSFESHDTCHILVPQARVGMCFSSFHWKVEEHHLYSLSYTHLGAPKLWYGVPGKYSVNFEAAMRSSFSESSSEQPELRNRLVKQLPPSTLKSQGIPVFRCIQSPGEFVLVLPGAYHSGFDCGFNFSETACVAPLDWLPHGQEAVELYCEQGRKTSISHDKLLLGAAREAVRAQWDSLFRKNTSDHFLWKDAFGKDGILTHVFKSRLSSEAICRKYLCKSKQSRRMKSNFDATSKKECSICLRDLHFSAAACPCSADRYSCLLHAKQLCSCAWSDKVFLYRHQIDHLYLLLEALEGKLDAVFKWGKDDLGLALHVHHPKDIGHVDGPTTNAEKTKQKESIMSQDAFRAELKAAIYN</sequence>
<evidence type="ECO:0000259" key="2">
    <source>
        <dbReference type="PROSITE" id="PS51184"/>
    </source>
</evidence>